<feature type="coiled-coil region" evidence="1">
    <location>
        <begin position="550"/>
        <end position="581"/>
    </location>
</feature>
<sequence>MGPRISGPSRGPSRGPSVRPETPDVGRARRSDRLTRRRKAAQAGEGVDQPTDSCSTSGQGIDDQQNTVFIDQDITQTKAQTQKKNSERSKAKLKKAEAQVDEKTKENKNLLMRSETLREELMTVKAQLGVTNKQNQILAEERDNVLREVEKLKMEKDELELENISTSTTSFQESCTDYKQQIKNLKKSLETANNEIVKGETTIIILEGEKEDLTDELEKMKKQKKVISSSRLFKEEPRCQSRLDGDAMTAAEKQIKMLIEERDTAMREVENLNRELENTPGTSSQGSIADRKYEVRMMEKQLEELFSEVRSIAGLSEDVSRMDSAVKLREAWHRHESRYQKLRDRVEGINDRKRAAYANTQLLREAIEKLLEVKPGTMEITDLVEKIQDIEHFYALKIDNVNAKLEAKQQSSKEKLQKIRDICRASATEMDIKFKKKTKIPEFLALFSSVWNKHQGLLTLLDKKLLESDCRIEELESALDQMKEELEQTTTSKEIKKKKKRLLRTIINTMVPKQTSDEKVNQIKDQADQIRRLEAVQDSKYRQDHEVVALHRESNAIRQTNNDLQKKQQQLEEVVIDLNHRLDQEKHTVQELRQIIQIIEDGNRPGPEEEPQHNIEQHKPDEVVWPSSLV</sequence>
<dbReference type="OMA" id="RTIINTM"/>
<proteinExistence type="predicted"/>
<evidence type="ECO:0000313" key="4">
    <source>
        <dbReference type="Proteomes" id="UP000007110"/>
    </source>
</evidence>
<feature type="region of interest" description="Disordered" evidence="2">
    <location>
        <begin position="78"/>
        <end position="105"/>
    </location>
</feature>
<feature type="compositionally biased region" description="Low complexity" evidence="2">
    <location>
        <begin position="1"/>
        <end position="20"/>
    </location>
</feature>
<accession>A0A7M7HH74</accession>
<feature type="region of interest" description="Disordered" evidence="2">
    <location>
        <begin position="602"/>
        <end position="630"/>
    </location>
</feature>
<keyword evidence="4" id="KW-1185">Reference proteome</keyword>
<protein>
    <submittedName>
        <fullName evidence="3">Uncharacterized protein</fullName>
    </submittedName>
</protein>
<feature type="coiled-coil region" evidence="1">
    <location>
        <begin position="465"/>
        <end position="499"/>
    </location>
</feature>
<evidence type="ECO:0000256" key="1">
    <source>
        <dbReference type="SAM" id="Coils"/>
    </source>
</evidence>
<organism evidence="3 4">
    <name type="scientific">Strongylocentrotus purpuratus</name>
    <name type="common">Purple sea urchin</name>
    <dbReference type="NCBI Taxonomy" id="7668"/>
    <lineage>
        <taxon>Eukaryota</taxon>
        <taxon>Metazoa</taxon>
        <taxon>Echinodermata</taxon>
        <taxon>Eleutherozoa</taxon>
        <taxon>Echinozoa</taxon>
        <taxon>Echinoidea</taxon>
        <taxon>Euechinoidea</taxon>
        <taxon>Echinacea</taxon>
        <taxon>Camarodonta</taxon>
        <taxon>Echinidea</taxon>
        <taxon>Strongylocentrotidae</taxon>
        <taxon>Strongylocentrotus</taxon>
    </lineage>
</organism>
<dbReference type="GeneID" id="592216"/>
<dbReference type="OrthoDB" id="10480805at2759"/>
<name>A0A7M7HH74_STRPU</name>
<feature type="compositionally biased region" description="Basic and acidic residues" evidence="2">
    <location>
        <begin position="21"/>
        <end position="34"/>
    </location>
</feature>
<dbReference type="RefSeq" id="XP_011665298.2">
    <property type="nucleotide sequence ID" value="XM_011666996.2"/>
</dbReference>
<feature type="region of interest" description="Disordered" evidence="2">
    <location>
        <begin position="1"/>
        <end position="65"/>
    </location>
</feature>
<feature type="compositionally biased region" description="Basic and acidic residues" evidence="2">
    <location>
        <begin position="602"/>
        <end position="622"/>
    </location>
</feature>
<evidence type="ECO:0000256" key="2">
    <source>
        <dbReference type="SAM" id="MobiDB-lite"/>
    </source>
</evidence>
<evidence type="ECO:0000313" key="3">
    <source>
        <dbReference type="EnsemblMetazoa" id="XP_011665298"/>
    </source>
</evidence>
<keyword evidence="1" id="KW-0175">Coiled coil</keyword>
<dbReference type="AlphaFoldDB" id="A0A7M7HH74"/>
<dbReference type="Proteomes" id="UP000007110">
    <property type="component" value="Unassembled WGS sequence"/>
</dbReference>
<dbReference type="KEGG" id="spu:592216"/>
<feature type="compositionally biased region" description="Basic and acidic residues" evidence="2">
    <location>
        <begin position="84"/>
        <end position="105"/>
    </location>
</feature>
<feature type="compositionally biased region" description="Polar residues" evidence="2">
    <location>
        <begin position="50"/>
        <end position="65"/>
    </location>
</feature>
<reference evidence="3" key="2">
    <citation type="submission" date="2021-01" db="UniProtKB">
        <authorList>
            <consortium name="EnsemblMetazoa"/>
        </authorList>
    </citation>
    <scope>IDENTIFICATION</scope>
</reference>
<dbReference type="InParanoid" id="A0A7M7HH74"/>
<reference evidence="4" key="1">
    <citation type="submission" date="2015-02" db="EMBL/GenBank/DDBJ databases">
        <title>Genome sequencing for Strongylocentrotus purpuratus.</title>
        <authorList>
            <person name="Murali S."/>
            <person name="Liu Y."/>
            <person name="Vee V."/>
            <person name="English A."/>
            <person name="Wang M."/>
            <person name="Skinner E."/>
            <person name="Han Y."/>
            <person name="Muzny D.M."/>
            <person name="Worley K.C."/>
            <person name="Gibbs R.A."/>
        </authorList>
    </citation>
    <scope>NUCLEOTIDE SEQUENCE</scope>
</reference>
<dbReference type="EnsemblMetazoa" id="XM_011666996">
    <property type="protein sequence ID" value="XP_011665298"/>
    <property type="gene ID" value="LOC592216"/>
</dbReference>